<dbReference type="OrthoDB" id="9988622at2"/>
<dbReference type="RefSeq" id="WP_011396359.1">
    <property type="nucleotide sequence ID" value="NC_007645.1"/>
</dbReference>
<dbReference type="EMBL" id="CP000155">
    <property type="protein sequence ID" value="ABC29290.1"/>
    <property type="molecule type" value="Genomic_DNA"/>
</dbReference>
<evidence type="ECO:0000313" key="1">
    <source>
        <dbReference type="EMBL" id="ABC29290.1"/>
    </source>
</evidence>
<organism evidence="1 2">
    <name type="scientific">Hahella chejuensis (strain KCTC 2396)</name>
    <dbReference type="NCBI Taxonomy" id="349521"/>
    <lineage>
        <taxon>Bacteria</taxon>
        <taxon>Pseudomonadati</taxon>
        <taxon>Pseudomonadota</taxon>
        <taxon>Gammaproteobacteria</taxon>
        <taxon>Oceanospirillales</taxon>
        <taxon>Hahellaceae</taxon>
        <taxon>Hahella</taxon>
    </lineage>
</organism>
<dbReference type="HOGENOM" id="CLU_2450484_0_0_6"/>
<sequence length="89" mass="10086">MYLNLIIDSDFVRKRKGGRSSIGVSPASADYPKNIGFGRGYHQKIGYNRIGQTIIDRINVLHKSLYKAESKFIDSGYLGETMNIPTYRL</sequence>
<dbReference type="Proteomes" id="UP000000238">
    <property type="component" value="Chromosome"/>
</dbReference>
<proteinExistence type="predicted"/>
<protein>
    <submittedName>
        <fullName evidence="1">Uncharacterized protein</fullName>
    </submittedName>
</protein>
<accession>Q2SJ84</accession>
<gene>
    <name evidence="1" type="ordered locus">HCH_02487</name>
</gene>
<dbReference type="AlphaFoldDB" id="Q2SJ84"/>
<name>Q2SJ84_HAHCH</name>
<dbReference type="KEGG" id="hch:HCH_02487"/>
<reference evidence="1 2" key="1">
    <citation type="journal article" date="2005" name="Nucleic Acids Res.">
        <title>Genomic blueprint of Hahella chejuensis, a marine microbe producing an algicidal agent.</title>
        <authorList>
            <person name="Jeong H."/>
            <person name="Yim J.H."/>
            <person name="Lee C."/>
            <person name="Choi S.-H."/>
            <person name="Park Y.K."/>
            <person name="Yoon S.H."/>
            <person name="Hur C.-G."/>
            <person name="Kang H.-Y."/>
            <person name="Kim D."/>
            <person name="Lee H.H."/>
            <person name="Park K.H."/>
            <person name="Park S.-H."/>
            <person name="Park H.-S."/>
            <person name="Lee H.K."/>
            <person name="Oh T.K."/>
            <person name="Kim J.F."/>
        </authorList>
    </citation>
    <scope>NUCLEOTIDE SEQUENCE [LARGE SCALE GENOMIC DNA]</scope>
    <source>
        <strain evidence="1 2">KCTC 2396</strain>
    </source>
</reference>
<evidence type="ECO:0000313" key="2">
    <source>
        <dbReference type="Proteomes" id="UP000000238"/>
    </source>
</evidence>
<keyword evidence="2" id="KW-1185">Reference proteome</keyword>